<feature type="region of interest" description="Disordered" evidence="1">
    <location>
        <begin position="283"/>
        <end position="364"/>
    </location>
</feature>
<feature type="region of interest" description="Disordered" evidence="1">
    <location>
        <begin position="99"/>
        <end position="137"/>
    </location>
</feature>
<dbReference type="OrthoDB" id="2527924at2759"/>
<dbReference type="EMBL" id="BJWK01000013">
    <property type="protein sequence ID" value="GEM11044.1"/>
    <property type="molecule type" value="Genomic_DNA"/>
</dbReference>
<evidence type="ECO:0000313" key="2">
    <source>
        <dbReference type="EMBL" id="GEM11044.1"/>
    </source>
</evidence>
<evidence type="ECO:0000256" key="1">
    <source>
        <dbReference type="SAM" id="MobiDB-lite"/>
    </source>
</evidence>
<sequence length="397" mass="42009">MTAWKYSTTLKSSSTDCPALSLAAAAPVASSLDTLLSSSILQLDIRVLADGQQLETASLEGSALAREVRGWFNKPQASTATAAHGLDRLDLTLSFYSTSGRPKAKKPKLSVSSSDSQTHSQSQPPEAASQAQRSHPPELTLTSHLLSPSSLHFTLVPQITTALDRLAKKLAVAFPLCFNPKWQDRLANDLIAQHSIVQSLCNILGLDGRKDDLRKPHDSDVEREAGLLELTLESHITARYPSPASPASLASPPSVLSPPTYTTTSALETALLLIAKNASAPDAWTSAKGGSVEGGEGGVKKGRKSGGSSKRKAKEADAGEDGGAARKKRKISKSYTDVADGLSAFATDSPDPSSSTLAPGSIDKDVEQGMGEFEEFVGAEQERDEGWNLFGNDWASR</sequence>
<name>A0A511KNE4_RHOTO</name>
<reference evidence="2 3" key="1">
    <citation type="submission" date="2019-07" db="EMBL/GenBank/DDBJ databases">
        <title>Rhodotorula toruloides NBRC10032 genome sequencing.</title>
        <authorList>
            <person name="Shida Y."/>
            <person name="Takaku H."/>
            <person name="Ogasawara W."/>
            <person name="Mori K."/>
        </authorList>
    </citation>
    <scope>NUCLEOTIDE SEQUENCE [LARGE SCALE GENOMIC DNA]</scope>
    <source>
        <strain evidence="2 3">NBRC10032</strain>
    </source>
</reference>
<dbReference type="Proteomes" id="UP000321518">
    <property type="component" value="Unassembled WGS sequence"/>
</dbReference>
<gene>
    <name evidence="2" type="ORF">Rt10032_c13g5061</name>
</gene>
<proteinExistence type="predicted"/>
<comment type="caution">
    <text evidence="2">The sequence shown here is derived from an EMBL/GenBank/DDBJ whole genome shotgun (WGS) entry which is preliminary data.</text>
</comment>
<protein>
    <submittedName>
        <fullName evidence="2">Uncharacterized protein</fullName>
    </submittedName>
</protein>
<dbReference type="AlphaFoldDB" id="A0A511KNE4"/>
<feature type="compositionally biased region" description="Basic residues" evidence="1">
    <location>
        <begin position="300"/>
        <end position="313"/>
    </location>
</feature>
<evidence type="ECO:0000313" key="3">
    <source>
        <dbReference type="Proteomes" id="UP000321518"/>
    </source>
</evidence>
<accession>A0A511KNE4</accession>
<organism evidence="2 3">
    <name type="scientific">Rhodotorula toruloides</name>
    <name type="common">Yeast</name>
    <name type="synonym">Rhodosporidium toruloides</name>
    <dbReference type="NCBI Taxonomy" id="5286"/>
    <lineage>
        <taxon>Eukaryota</taxon>
        <taxon>Fungi</taxon>
        <taxon>Dikarya</taxon>
        <taxon>Basidiomycota</taxon>
        <taxon>Pucciniomycotina</taxon>
        <taxon>Microbotryomycetes</taxon>
        <taxon>Sporidiobolales</taxon>
        <taxon>Sporidiobolaceae</taxon>
        <taxon>Rhodotorula</taxon>
    </lineage>
</organism>
<feature type="compositionally biased region" description="Low complexity" evidence="1">
    <location>
        <begin position="110"/>
        <end position="137"/>
    </location>
</feature>